<dbReference type="Proteomes" id="UP000012128">
    <property type="component" value="Unassembled WGS sequence"/>
</dbReference>
<reference evidence="1 2" key="1">
    <citation type="submission" date="2013-01" db="EMBL/GenBank/DDBJ databases">
        <authorList>
            <person name="Harkins D.M."/>
            <person name="Durkin A.S."/>
            <person name="Brinkac L.M."/>
            <person name="Haft D.H."/>
            <person name="Selengut J.D."/>
            <person name="Sanka R."/>
            <person name="DePew J."/>
            <person name="Purushe J."/>
            <person name="Hospenthal D.R."/>
            <person name="Murray C.K."/>
            <person name="Pimentel G."/>
            <person name="Wasfy M."/>
            <person name="Parker T."/>
            <person name="Miller R.S."/>
            <person name="Vinetz J.M."/>
            <person name="Sutton G.G."/>
            <person name="Nierman W.C."/>
            <person name="Fouts D.E."/>
        </authorList>
    </citation>
    <scope>NUCLEOTIDE SEQUENCE [LARGE SCALE GENOMIC DNA]</scope>
    <source>
        <strain evidence="1 2">2006001854</strain>
    </source>
</reference>
<comment type="caution">
    <text evidence="1">The sequence shown here is derived from an EMBL/GenBank/DDBJ whole genome shotgun (WGS) entry which is preliminary data.</text>
</comment>
<gene>
    <name evidence="1" type="ORF">LEP1GSC037_0872</name>
</gene>
<proteinExistence type="predicted"/>
<sequence length="54" mass="6155">MNQNLPEPNQKNGSQTDFIFLAPKIASTEGLYLKPYPVFLKKRILGSIFTCIRL</sequence>
<evidence type="ECO:0000313" key="2">
    <source>
        <dbReference type="Proteomes" id="UP000012128"/>
    </source>
</evidence>
<protein>
    <submittedName>
        <fullName evidence="1">Uncharacterized protein</fullName>
    </submittedName>
</protein>
<organism evidence="1 2">
    <name type="scientific">Leptospira interrogans str. 2006001854</name>
    <dbReference type="NCBI Taxonomy" id="1001590"/>
    <lineage>
        <taxon>Bacteria</taxon>
        <taxon>Pseudomonadati</taxon>
        <taxon>Spirochaetota</taxon>
        <taxon>Spirochaetia</taxon>
        <taxon>Leptospirales</taxon>
        <taxon>Leptospiraceae</taxon>
        <taxon>Leptospira</taxon>
    </lineage>
</organism>
<dbReference type="EMBL" id="AFLW02000162">
    <property type="protein sequence ID" value="EMM80905.1"/>
    <property type="molecule type" value="Genomic_DNA"/>
</dbReference>
<name>M6G813_LEPIR</name>
<evidence type="ECO:0000313" key="1">
    <source>
        <dbReference type="EMBL" id="EMM80905.1"/>
    </source>
</evidence>
<dbReference type="AlphaFoldDB" id="M6G813"/>
<accession>M6G813</accession>